<keyword evidence="2" id="KW-1185">Reference proteome</keyword>
<dbReference type="EMBL" id="JAIWYP010000005">
    <property type="protein sequence ID" value="KAH3822208.1"/>
    <property type="molecule type" value="Genomic_DNA"/>
</dbReference>
<dbReference type="Proteomes" id="UP000828390">
    <property type="component" value="Unassembled WGS sequence"/>
</dbReference>
<gene>
    <name evidence="1" type="ORF">DPMN_123982</name>
</gene>
<evidence type="ECO:0000313" key="2">
    <source>
        <dbReference type="Proteomes" id="UP000828390"/>
    </source>
</evidence>
<protein>
    <submittedName>
        <fullName evidence="1">Uncharacterized protein</fullName>
    </submittedName>
</protein>
<organism evidence="1 2">
    <name type="scientific">Dreissena polymorpha</name>
    <name type="common">Zebra mussel</name>
    <name type="synonym">Mytilus polymorpha</name>
    <dbReference type="NCBI Taxonomy" id="45954"/>
    <lineage>
        <taxon>Eukaryota</taxon>
        <taxon>Metazoa</taxon>
        <taxon>Spiralia</taxon>
        <taxon>Lophotrochozoa</taxon>
        <taxon>Mollusca</taxon>
        <taxon>Bivalvia</taxon>
        <taxon>Autobranchia</taxon>
        <taxon>Heteroconchia</taxon>
        <taxon>Euheterodonta</taxon>
        <taxon>Imparidentia</taxon>
        <taxon>Neoheterodontei</taxon>
        <taxon>Myida</taxon>
        <taxon>Dreissenoidea</taxon>
        <taxon>Dreissenidae</taxon>
        <taxon>Dreissena</taxon>
    </lineage>
</organism>
<comment type="caution">
    <text evidence="1">The sequence shown here is derived from an EMBL/GenBank/DDBJ whole genome shotgun (WGS) entry which is preliminary data.</text>
</comment>
<name>A0A9D4GUU3_DREPO</name>
<reference evidence="1" key="2">
    <citation type="submission" date="2020-11" db="EMBL/GenBank/DDBJ databases">
        <authorList>
            <person name="McCartney M.A."/>
            <person name="Auch B."/>
            <person name="Kono T."/>
            <person name="Mallez S."/>
            <person name="Becker A."/>
            <person name="Gohl D.M."/>
            <person name="Silverstein K.A.T."/>
            <person name="Koren S."/>
            <person name="Bechman K.B."/>
            <person name="Herman A."/>
            <person name="Abrahante J.E."/>
            <person name="Garbe J."/>
        </authorList>
    </citation>
    <scope>NUCLEOTIDE SEQUENCE</scope>
    <source>
        <strain evidence="1">Duluth1</strain>
        <tissue evidence="1">Whole animal</tissue>
    </source>
</reference>
<sequence length="68" mass="7898">MMTTTTNDTEKTTTIYDTYRTETMTKTYDTDNTKLTGEENPVEARIRLERILYGIADADISREAKNKR</sequence>
<proteinExistence type="predicted"/>
<dbReference type="AlphaFoldDB" id="A0A9D4GUU3"/>
<evidence type="ECO:0000313" key="1">
    <source>
        <dbReference type="EMBL" id="KAH3822208.1"/>
    </source>
</evidence>
<reference evidence="1" key="1">
    <citation type="journal article" date="2019" name="bioRxiv">
        <title>The Genome of the Zebra Mussel, Dreissena polymorpha: A Resource for Invasive Species Research.</title>
        <authorList>
            <person name="McCartney M.A."/>
            <person name="Auch B."/>
            <person name="Kono T."/>
            <person name="Mallez S."/>
            <person name="Zhang Y."/>
            <person name="Obille A."/>
            <person name="Becker A."/>
            <person name="Abrahante J.E."/>
            <person name="Garbe J."/>
            <person name="Badalamenti J.P."/>
            <person name="Herman A."/>
            <person name="Mangelson H."/>
            <person name="Liachko I."/>
            <person name="Sullivan S."/>
            <person name="Sone E.D."/>
            <person name="Koren S."/>
            <person name="Silverstein K.A.T."/>
            <person name="Beckman K.B."/>
            <person name="Gohl D.M."/>
        </authorList>
    </citation>
    <scope>NUCLEOTIDE SEQUENCE</scope>
    <source>
        <strain evidence="1">Duluth1</strain>
        <tissue evidence="1">Whole animal</tissue>
    </source>
</reference>
<accession>A0A9D4GUU3</accession>